<evidence type="ECO:0000313" key="1">
    <source>
        <dbReference type="EMBL" id="KKB62864.1"/>
    </source>
</evidence>
<reference evidence="1 2" key="1">
    <citation type="submission" date="2015-03" db="EMBL/GenBank/DDBJ databases">
        <title>Draft Genome Sequence of Burkholderia andropogonis type strain ICMP2807, isolated from Sorghum bicolor.</title>
        <authorList>
            <person name="Lopes-Santos L."/>
            <person name="Castro D.B."/>
            <person name="Ottoboni L.M."/>
            <person name="Park D."/>
            <person name="Weirc B.S."/>
            <person name="Destefano S.A."/>
        </authorList>
    </citation>
    <scope>NUCLEOTIDE SEQUENCE [LARGE SCALE GENOMIC DNA]</scope>
    <source>
        <strain evidence="1 2">ICMP2807</strain>
    </source>
</reference>
<dbReference type="Pfam" id="PF06996">
    <property type="entry name" value="T6SS_TssG"/>
    <property type="match status" value="1"/>
</dbReference>
<dbReference type="PANTHER" id="PTHR35564">
    <property type="match status" value="1"/>
</dbReference>
<comment type="caution">
    <text evidence="1">The sequence shown here is derived from an EMBL/GenBank/DDBJ whole genome shotgun (WGS) entry which is preliminary data.</text>
</comment>
<accession>A0A0F5JZ14</accession>
<evidence type="ECO:0008006" key="3">
    <source>
        <dbReference type="Google" id="ProtNLM"/>
    </source>
</evidence>
<dbReference type="NCBIfam" id="TIGR03347">
    <property type="entry name" value="VI_chp_1"/>
    <property type="match status" value="1"/>
</dbReference>
<dbReference type="EMBL" id="LAQU01000015">
    <property type="protein sequence ID" value="KKB62864.1"/>
    <property type="molecule type" value="Genomic_DNA"/>
</dbReference>
<keyword evidence="2" id="KW-1185">Reference proteome</keyword>
<evidence type="ECO:0000313" key="2">
    <source>
        <dbReference type="Proteomes" id="UP000033618"/>
    </source>
</evidence>
<dbReference type="STRING" id="28092.WM40_14820"/>
<protein>
    <recommendedName>
        <fullName evidence="3">Type VI secretion protein</fullName>
    </recommendedName>
</protein>
<dbReference type="PANTHER" id="PTHR35564:SF4">
    <property type="entry name" value="CYTOPLASMIC PROTEIN"/>
    <property type="match status" value="1"/>
</dbReference>
<gene>
    <name evidence="1" type="ORF">WM40_14820</name>
</gene>
<dbReference type="AlphaFoldDB" id="A0A0F5JZ14"/>
<organism evidence="1 2">
    <name type="scientific">Robbsia andropogonis</name>
    <dbReference type="NCBI Taxonomy" id="28092"/>
    <lineage>
        <taxon>Bacteria</taxon>
        <taxon>Pseudomonadati</taxon>
        <taxon>Pseudomonadota</taxon>
        <taxon>Betaproteobacteria</taxon>
        <taxon>Burkholderiales</taxon>
        <taxon>Burkholderiaceae</taxon>
        <taxon>Robbsia</taxon>
    </lineage>
</organism>
<proteinExistence type="predicted"/>
<dbReference type="Proteomes" id="UP000033618">
    <property type="component" value="Unassembled WGS sequence"/>
</dbReference>
<dbReference type="InterPro" id="IPR010732">
    <property type="entry name" value="T6SS_TssG-like"/>
</dbReference>
<dbReference type="PATRIC" id="fig|28092.6.peg.3503"/>
<name>A0A0F5JZ14_9BURK</name>
<sequence length="371" mass="40252">MTRSPATPLAACVSHLLAAPYRYNLFQAISLLERAATREDDRRVALGTGDGRNEGVRFSAYIALRFPCADIHTVRAGTARYATRPTSTPDPAYLLSTPVMSLAGVQGPLPVAFTELILQRNAARDHATGAFLDIFHHRFLSFLYRSRKKHTASLHTAPLRDAPLVRSAAALANLGDPAAPGDAGPRPWLQHAGLLGAAPRSIIGLLTLLHDRLGTAFTARQFVGAWVPLDRASPLTLGDRTPSHDAGNAATSGSEYGTTIRLDGQCGLGQRFWDQSAGIELACVLHDRARYDAFLPGGETHALMVWLVRRYLQSPMDVHLVLRLMLKAAQPVRLTATEPMRLGWSSWLAHRTELTGALPAARLTLSDRSIA</sequence>